<dbReference type="PRINTS" id="PR00344">
    <property type="entry name" value="BCTRLSENSOR"/>
</dbReference>
<dbReference type="InterPro" id="IPR014787">
    <property type="entry name" value="PSer_Pase_RsbU_N"/>
</dbReference>
<dbReference type="SUPFAM" id="SSF55874">
    <property type="entry name" value="ATPase domain of HSP90 chaperone/DNA topoisomerase II/histidine kinase"/>
    <property type="match status" value="1"/>
</dbReference>
<dbReference type="InterPro" id="IPR035965">
    <property type="entry name" value="PAS-like_dom_sf"/>
</dbReference>
<dbReference type="PROSITE" id="PS50112">
    <property type="entry name" value="PAS"/>
    <property type="match status" value="1"/>
</dbReference>
<evidence type="ECO:0000259" key="10">
    <source>
        <dbReference type="PROSITE" id="PS50112"/>
    </source>
</evidence>
<dbReference type="PROSITE" id="PS50109">
    <property type="entry name" value="HIS_KIN"/>
    <property type="match status" value="1"/>
</dbReference>
<dbReference type="InterPro" id="IPR000014">
    <property type="entry name" value="PAS"/>
</dbReference>
<protein>
    <recommendedName>
        <fullName evidence="2">histidine kinase</fullName>
        <ecNumber evidence="2">2.7.13.3</ecNumber>
    </recommendedName>
</protein>
<keyword evidence="4" id="KW-0808">Transferase</keyword>
<dbReference type="RefSeq" id="WP_282198122.1">
    <property type="nucleotide sequence ID" value="NZ_BOQE01000001.1"/>
</dbReference>
<keyword evidence="5" id="KW-0547">Nucleotide-binding</keyword>
<dbReference type="Proteomes" id="UP001057291">
    <property type="component" value="Unassembled WGS sequence"/>
</dbReference>
<dbReference type="EC" id="2.7.13.3" evidence="2"/>
<dbReference type="CDD" id="cd00130">
    <property type="entry name" value="PAS"/>
    <property type="match status" value="1"/>
</dbReference>
<dbReference type="GO" id="GO:0000155">
    <property type="term" value="F:phosphorelay sensor kinase activity"/>
    <property type="evidence" value="ECO:0007669"/>
    <property type="project" value="InterPro"/>
</dbReference>
<evidence type="ECO:0000256" key="3">
    <source>
        <dbReference type="ARBA" id="ARBA00022553"/>
    </source>
</evidence>
<accession>A0AAV4LB00</accession>
<dbReference type="InterPro" id="IPR036097">
    <property type="entry name" value="HisK_dim/P_sf"/>
</dbReference>
<dbReference type="InterPro" id="IPR004358">
    <property type="entry name" value="Sig_transdc_His_kin-like_C"/>
</dbReference>
<dbReference type="Gene3D" id="1.10.1240.30">
    <property type="entry name" value="KaiA/RbsU domain"/>
    <property type="match status" value="1"/>
</dbReference>
<keyword evidence="3" id="KW-0597">Phosphoprotein</keyword>
<dbReference type="EMBL" id="BOQE01000001">
    <property type="protein sequence ID" value="GIM44869.1"/>
    <property type="molecule type" value="Genomic_DNA"/>
</dbReference>
<evidence type="ECO:0000256" key="6">
    <source>
        <dbReference type="ARBA" id="ARBA00022777"/>
    </source>
</evidence>
<dbReference type="SMART" id="SM00388">
    <property type="entry name" value="HisKA"/>
    <property type="match status" value="1"/>
</dbReference>
<keyword evidence="12" id="KW-1185">Reference proteome</keyword>
<keyword evidence="6" id="KW-0418">Kinase</keyword>
<evidence type="ECO:0000313" key="11">
    <source>
        <dbReference type="EMBL" id="GIM44869.1"/>
    </source>
</evidence>
<evidence type="ECO:0000256" key="5">
    <source>
        <dbReference type="ARBA" id="ARBA00022741"/>
    </source>
</evidence>
<dbReference type="Pfam" id="PF08673">
    <property type="entry name" value="RsbU_N"/>
    <property type="match status" value="1"/>
</dbReference>
<dbReference type="Pfam" id="PF12860">
    <property type="entry name" value="PAS_7"/>
    <property type="match status" value="1"/>
</dbReference>
<sequence length="461" mass="52754">MDELYSTYTQRLLDFIQDGSEASINHASTLVHDLRKREIQLEEIVPIHYEVMRRITASVDTEEESYLHDHSLFFLLQVMTSYWISCVTVPPVHQSLRRLQQQLYKTWNHLATYETILQNMDTSILIYDQEGFISFVNINMGKILGMPRRRLLGKSIEEVLSNAGRATGILQFIQKICQDLFHNCHTKSLYEYTDPDQRYLHISGSYTDAGDILISIRDLTEFKKMEQSAFQNEKLAMLGKIAAGVAHEIRNPLTSVKGFIQLLQNDLIQMGKEDYVKIILSELDRVNMIIHEFLSASKTSPPEKKAVEMSEILREVVLLCQSEANLRNCEIISEMPETLPRLMVDRQQIKQVFLNIVKNAFDAIEDKPGKIFVGADIEAGSWLRVTIRDNGKGMDEETMSHLFEPFFTTKEKGTGLGLATSYQIIENHNGMIYVESQVGRGTTFTVKLPLSDYERQAIALA</sequence>
<dbReference type="InterPro" id="IPR036890">
    <property type="entry name" value="HATPase_C_sf"/>
</dbReference>
<dbReference type="PANTHER" id="PTHR43065">
    <property type="entry name" value="SENSOR HISTIDINE KINASE"/>
    <property type="match status" value="1"/>
</dbReference>
<dbReference type="Pfam" id="PF00512">
    <property type="entry name" value="HisKA"/>
    <property type="match status" value="1"/>
</dbReference>
<dbReference type="CDD" id="cd00082">
    <property type="entry name" value="HisKA"/>
    <property type="match status" value="1"/>
</dbReference>
<dbReference type="AlphaFoldDB" id="A0AAV4LB00"/>
<dbReference type="Gene3D" id="3.30.450.20">
    <property type="entry name" value="PAS domain"/>
    <property type="match status" value="1"/>
</dbReference>
<comment type="caution">
    <text evidence="11">The sequence shown here is derived from an EMBL/GenBank/DDBJ whole genome shotgun (WGS) entry which is preliminary data.</text>
</comment>
<dbReference type="Pfam" id="PF02518">
    <property type="entry name" value="HATPase_c"/>
    <property type="match status" value="1"/>
</dbReference>
<proteinExistence type="predicted"/>
<evidence type="ECO:0000256" key="7">
    <source>
        <dbReference type="ARBA" id="ARBA00022840"/>
    </source>
</evidence>
<evidence type="ECO:0000256" key="1">
    <source>
        <dbReference type="ARBA" id="ARBA00000085"/>
    </source>
</evidence>
<feature type="domain" description="PAS" evidence="10">
    <location>
        <begin position="109"/>
        <end position="160"/>
    </location>
</feature>
<dbReference type="InterPro" id="IPR017944">
    <property type="entry name" value="KaiA/RbsU_helical_domain_sf"/>
</dbReference>
<dbReference type="InterPro" id="IPR003661">
    <property type="entry name" value="HisK_dim/P_dom"/>
</dbReference>
<dbReference type="SMART" id="SM00091">
    <property type="entry name" value="PAS"/>
    <property type="match status" value="1"/>
</dbReference>
<dbReference type="InterPro" id="IPR003594">
    <property type="entry name" value="HATPase_dom"/>
</dbReference>
<keyword evidence="8" id="KW-0902">Two-component regulatory system</keyword>
<dbReference type="SMART" id="SM00387">
    <property type="entry name" value="HATPase_c"/>
    <property type="match status" value="1"/>
</dbReference>
<dbReference type="Gene3D" id="3.30.565.10">
    <property type="entry name" value="Histidine kinase-like ATPase, C-terminal domain"/>
    <property type="match status" value="1"/>
</dbReference>
<name>A0AAV4LB00_9BACL</name>
<reference evidence="11" key="1">
    <citation type="journal article" date="2023" name="Int. J. Syst. Evol. Microbiol.">
        <title>Collibacillus ludicampi gen. nov., sp. nov., a new soil bacterium of the family Alicyclobacillaceae.</title>
        <authorList>
            <person name="Jojima T."/>
            <person name="Ioku Y."/>
            <person name="Fukuta Y."/>
            <person name="Shirasaka N."/>
            <person name="Matsumura Y."/>
            <person name="Mori M."/>
        </authorList>
    </citation>
    <scope>NUCLEOTIDE SEQUENCE</scope>
    <source>
        <strain evidence="11">TP075</strain>
    </source>
</reference>
<comment type="catalytic activity">
    <reaction evidence="1">
        <text>ATP + protein L-histidine = ADP + protein N-phospho-L-histidine.</text>
        <dbReference type="EC" id="2.7.13.3"/>
    </reaction>
</comment>
<evidence type="ECO:0000256" key="4">
    <source>
        <dbReference type="ARBA" id="ARBA00022679"/>
    </source>
</evidence>
<dbReference type="SUPFAM" id="SSF101215">
    <property type="entry name" value="KaiA/RbsU domain"/>
    <property type="match status" value="1"/>
</dbReference>
<dbReference type="PANTHER" id="PTHR43065:SF46">
    <property type="entry name" value="C4-DICARBOXYLATE TRANSPORT SENSOR PROTEIN DCTB"/>
    <property type="match status" value="1"/>
</dbReference>
<feature type="domain" description="Histidine kinase" evidence="9">
    <location>
        <begin position="244"/>
        <end position="452"/>
    </location>
</feature>
<dbReference type="SUPFAM" id="SSF55785">
    <property type="entry name" value="PYP-like sensor domain (PAS domain)"/>
    <property type="match status" value="1"/>
</dbReference>
<organism evidence="11 12">
    <name type="scientific">Collibacillus ludicampi</name>
    <dbReference type="NCBI Taxonomy" id="2771369"/>
    <lineage>
        <taxon>Bacteria</taxon>
        <taxon>Bacillati</taxon>
        <taxon>Bacillota</taxon>
        <taxon>Bacilli</taxon>
        <taxon>Bacillales</taxon>
        <taxon>Alicyclobacillaceae</taxon>
        <taxon>Collibacillus</taxon>
    </lineage>
</organism>
<evidence type="ECO:0000256" key="8">
    <source>
        <dbReference type="ARBA" id="ARBA00023012"/>
    </source>
</evidence>
<dbReference type="GO" id="GO:0006355">
    <property type="term" value="P:regulation of DNA-templated transcription"/>
    <property type="evidence" value="ECO:0007669"/>
    <property type="project" value="InterPro"/>
</dbReference>
<evidence type="ECO:0000313" key="12">
    <source>
        <dbReference type="Proteomes" id="UP001057291"/>
    </source>
</evidence>
<evidence type="ECO:0000256" key="2">
    <source>
        <dbReference type="ARBA" id="ARBA00012438"/>
    </source>
</evidence>
<dbReference type="InterPro" id="IPR005467">
    <property type="entry name" value="His_kinase_dom"/>
</dbReference>
<dbReference type="Gene3D" id="1.10.287.130">
    <property type="match status" value="1"/>
</dbReference>
<dbReference type="NCBIfam" id="TIGR00229">
    <property type="entry name" value="sensory_box"/>
    <property type="match status" value="1"/>
</dbReference>
<dbReference type="SUPFAM" id="SSF47384">
    <property type="entry name" value="Homodimeric domain of signal transducing histidine kinase"/>
    <property type="match status" value="1"/>
</dbReference>
<keyword evidence="7" id="KW-0067">ATP-binding</keyword>
<gene>
    <name evidence="11" type="ORF">DNHGIG_04180</name>
</gene>
<dbReference type="GO" id="GO:0005524">
    <property type="term" value="F:ATP binding"/>
    <property type="evidence" value="ECO:0007669"/>
    <property type="project" value="UniProtKB-KW"/>
</dbReference>
<evidence type="ECO:0000259" key="9">
    <source>
        <dbReference type="PROSITE" id="PS50109"/>
    </source>
</evidence>